<dbReference type="InterPro" id="IPR041664">
    <property type="entry name" value="AAA_16"/>
</dbReference>
<keyword evidence="2" id="KW-0067">ATP-binding</keyword>
<dbReference type="SUPFAM" id="SSF46894">
    <property type="entry name" value="C-terminal effector domain of the bipartite response regulators"/>
    <property type="match status" value="1"/>
</dbReference>
<dbReference type="OrthoDB" id="3543649at2"/>
<dbReference type="SUPFAM" id="SSF52540">
    <property type="entry name" value="P-loop containing nucleoside triphosphate hydrolases"/>
    <property type="match status" value="1"/>
</dbReference>
<keyword evidence="1" id="KW-0547">Nucleotide-binding</keyword>
<dbReference type="RefSeq" id="WP_132427116.1">
    <property type="nucleotide sequence ID" value="NZ_SMFZ01000001.1"/>
</dbReference>
<dbReference type="InterPro" id="IPR016032">
    <property type="entry name" value="Sig_transdc_resp-reg_C-effctor"/>
</dbReference>
<dbReference type="Pfam" id="PF00196">
    <property type="entry name" value="GerE"/>
    <property type="match status" value="1"/>
</dbReference>
<dbReference type="CDD" id="cd06170">
    <property type="entry name" value="LuxR_C_like"/>
    <property type="match status" value="1"/>
</dbReference>
<dbReference type="InterPro" id="IPR027417">
    <property type="entry name" value="P-loop_NTPase"/>
</dbReference>
<protein>
    <submittedName>
        <fullName evidence="4">AAA ATPase-like protein</fullName>
    </submittedName>
</protein>
<dbReference type="InterPro" id="IPR036388">
    <property type="entry name" value="WH-like_DNA-bd_sf"/>
</dbReference>
<accession>A0A4R1HYI9</accession>
<keyword evidence="5" id="KW-1185">Reference proteome</keyword>
<evidence type="ECO:0000313" key="5">
    <source>
        <dbReference type="Proteomes" id="UP000295560"/>
    </source>
</evidence>
<dbReference type="PANTHER" id="PTHR16305">
    <property type="entry name" value="TESTICULAR SOLUBLE ADENYLYL CYCLASE"/>
    <property type="match status" value="1"/>
</dbReference>
<dbReference type="GO" id="GO:0004016">
    <property type="term" value="F:adenylate cyclase activity"/>
    <property type="evidence" value="ECO:0007669"/>
    <property type="project" value="TreeGrafter"/>
</dbReference>
<organism evidence="4 5">
    <name type="scientific">Pseudonocardia endophytica</name>
    <dbReference type="NCBI Taxonomy" id="401976"/>
    <lineage>
        <taxon>Bacteria</taxon>
        <taxon>Bacillati</taxon>
        <taxon>Actinomycetota</taxon>
        <taxon>Actinomycetes</taxon>
        <taxon>Pseudonocardiales</taxon>
        <taxon>Pseudonocardiaceae</taxon>
        <taxon>Pseudonocardia</taxon>
    </lineage>
</organism>
<dbReference type="EMBL" id="SMFZ01000001">
    <property type="protein sequence ID" value="TCK27867.1"/>
    <property type="molecule type" value="Genomic_DNA"/>
</dbReference>
<dbReference type="PRINTS" id="PR00364">
    <property type="entry name" value="DISEASERSIST"/>
</dbReference>
<dbReference type="GO" id="GO:0005524">
    <property type="term" value="F:ATP binding"/>
    <property type="evidence" value="ECO:0007669"/>
    <property type="project" value="UniProtKB-KW"/>
</dbReference>
<dbReference type="PROSITE" id="PS00622">
    <property type="entry name" value="HTH_LUXR_1"/>
    <property type="match status" value="1"/>
</dbReference>
<evidence type="ECO:0000256" key="2">
    <source>
        <dbReference type="ARBA" id="ARBA00022840"/>
    </source>
</evidence>
<comment type="caution">
    <text evidence="4">The sequence shown here is derived from an EMBL/GenBank/DDBJ whole genome shotgun (WGS) entry which is preliminary data.</text>
</comment>
<proteinExistence type="predicted"/>
<evidence type="ECO:0000259" key="3">
    <source>
        <dbReference type="PROSITE" id="PS50043"/>
    </source>
</evidence>
<dbReference type="SMART" id="SM00421">
    <property type="entry name" value="HTH_LUXR"/>
    <property type="match status" value="1"/>
</dbReference>
<dbReference type="Gene3D" id="3.40.50.300">
    <property type="entry name" value="P-loop containing nucleotide triphosphate hydrolases"/>
    <property type="match status" value="1"/>
</dbReference>
<dbReference type="Proteomes" id="UP000295560">
    <property type="component" value="Unassembled WGS sequence"/>
</dbReference>
<dbReference type="Pfam" id="PF13191">
    <property type="entry name" value="AAA_16"/>
    <property type="match status" value="1"/>
</dbReference>
<sequence>MANGLVGRGRELAWLRAAAGPVPDARPRLVVVEGEAGIGKTRLVQAFADGLATPVRWAQGVEEGGPPFWLWSRLVPEVRPDATADRFTLFGELRAALASDGGLLLVVDDVQWADEPSLLLLRMLLRDPGCRGLACVATRRTGETGLGWERVGPDLLGGTDVERLDLRGLDDGAAVELLTAAAGRDPTADESARATLAAAGNPLFLRELGRLLASGARASGDGIAGVITARIRRLDPSAQELLRAAALLAETFELAVAARLVDRPTAACLPAVGQALSAGLLDESGSGRFRFAHGLVRTVLAEQIPLQESVVLHLRAAEAVEDLHRHDLARVSADVARHRIAVAVAGDRRPAVDWARRAGDDATRALAHEEAARLYGAALSCGGDILEAGERAEILVARAGAQIAAGRFSEAFDDCGQAVDLAGGAGREDLVASAALTLDAVGNQAWDRTLQAWCERALETVTAGPRHSRLQARLAEVRYYGGDRAGADAPAARALETAGEDGNALVAALRARQLLCTGPDHSDERADLAGRMTALGAQLRRPDVQMWGHLWAIDVRWEHGDLTGIETELTLLRWCVGRVRSPLAGWHLLVGRAALAQARGELAAAVELADEAFRLVAGTGHPAAHGARLALLGAVGHHSGPPPDTFGPPGSAADVGEPRESLFARLGPAEALAATGRLDDAAHLYGLTGPPRDWDVPPYFELPAFTVGARIAIALDRRDDVAWFRSMLEERRSGHLVGGGGVASYSGPVDLVLGTCAAALDDVDDAVELLSSALATCERIGAPGFAVEAMVELATVRLRRRESDAARALLNRARPTAERLGMARWVSRIDALAGADAGPLTAREQEVAGLVALGRSNREIAEQLVLSERTVGNHVQHVLGKLGFARRGQIAAWVTARMSTPSSTSPDVTGRRRP</sequence>
<dbReference type="InterPro" id="IPR000792">
    <property type="entry name" value="Tscrpt_reg_LuxR_C"/>
</dbReference>
<gene>
    <name evidence="4" type="ORF">EV378_3749</name>
</gene>
<dbReference type="PANTHER" id="PTHR16305:SF35">
    <property type="entry name" value="TRANSCRIPTIONAL ACTIVATOR DOMAIN"/>
    <property type="match status" value="1"/>
</dbReference>
<name>A0A4R1HYI9_PSEEN</name>
<dbReference type="GO" id="GO:0003677">
    <property type="term" value="F:DNA binding"/>
    <property type="evidence" value="ECO:0007669"/>
    <property type="project" value="InterPro"/>
</dbReference>
<dbReference type="Gene3D" id="1.10.10.10">
    <property type="entry name" value="Winged helix-like DNA-binding domain superfamily/Winged helix DNA-binding domain"/>
    <property type="match status" value="1"/>
</dbReference>
<dbReference type="SUPFAM" id="SSF48452">
    <property type="entry name" value="TPR-like"/>
    <property type="match status" value="1"/>
</dbReference>
<reference evidence="4 5" key="1">
    <citation type="submission" date="2019-03" db="EMBL/GenBank/DDBJ databases">
        <title>Sequencing the genomes of 1000 actinobacteria strains.</title>
        <authorList>
            <person name="Klenk H.-P."/>
        </authorList>
    </citation>
    <scope>NUCLEOTIDE SEQUENCE [LARGE SCALE GENOMIC DNA]</scope>
    <source>
        <strain evidence="4 5">DSM 44969</strain>
    </source>
</reference>
<dbReference type="PRINTS" id="PR00038">
    <property type="entry name" value="HTHLUXR"/>
</dbReference>
<evidence type="ECO:0000256" key="1">
    <source>
        <dbReference type="ARBA" id="ARBA00022741"/>
    </source>
</evidence>
<dbReference type="GO" id="GO:0006355">
    <property type="term" value="P:regulation of DNA-templated transcription"/>
    <property type="evidence" value="ECO:0007669"/>
    <property type="project" value="InterPro"/>
</dbReference>
<evidence type="ECO:0000313" key="4">
    <source>
        <dbReference type="EMBL" id="TCK27867.1"/>
    </source>
</evidence>
<dbReference type="AlphaFoldDB" id="A0A4R1HYI9"/>
<dbReference type="GO" id="GO:0005737">
    <property type="term" value="C:cytoplasm"/>
    <property type="evidence" value="ECO:0007669"/>
    <property type="project" value="TreeGrafter"/>
</dbReference>
<dbReference type="Gene3D" id="1.25.40.10">
    <property type="entry name" value="Tetratricopeptide repeat domain"/>
    <property type="match status" value="1"/>
</dbReference>
<feature type="domain" description="HTH luxR-type" evidence="3">
    <location>
        <begin position="833"/>
        <end position="898"/>
    </location>
</feature>
<dbReference type="PROSITE" id="PS50043">
    <property type="entry name" value="HTH_LUXR_2"/>
    <property type="match status" value="1"/>
</dbReference>
<dbReference type="InterPro" id="IPR011990">
    <property type="entry name" value="TPR-like_helical_dom_sf"/>
</dbReference>